<dbReference type="Proteomes" id="UP000263900">
    <property type="component" value="Chromosome"/>
</dbReference>
<proteinExistence type="predicted"/>
<dbReference type="EMBL" id="CP032157">
    <property type="protein sequence ID" value="AXY75891.1"/>
    <property type="molecule type" value="Genomic_DNA"/>
</dbReference>
<dbReference type="OrthoDB" id="672984at2"/>
<reference evidence="2 3" key="1">
    <citation type="submission" date="2018-09" db="EMBL/GenBank/DDBJ databases">
        <title>Genome sequencing of strain 6GH32-13.</title>
        <authorList>
            <person name="Weon H.-Y."/>
            <person name="Heo J."/>
            <person name="Kwon S.-W."/>
        </authorList>
    </citation>
    <scope>NUCLEOTIDE SEQUENCE [LARGE SCALE GENOMIC DNA]</scope>
    <source>
        <strain evidence="2 3">5GH32-13</strain>
    </source>
</reference>
<name>A0A3B7N055_9BACT</name>
<gene>
    <name evidence="2" type="ORF">D3H65_18740</name>
</gene>
<dbReference type="KEGG" id="pseg:D3H65_18740"/>
<accession>A0A3B7N055</accession>
<keyword evidence="1" id="KW-0175">Coiled coil</keyword>
<protein>
    <submittedName>
        <fullName evidence="2">Uncharacterized protein</fullName>
    </submittedName>
</protein>
<evidence type="ECO:0000313" key="3">
    <source>
        <dbReference type="Proteomes" id="UP000263900"/>
    </source>
</evidence>
<keyword evidence="3" id="KW-1185">Reference proteome</keyword>
<evidence type="ECO:0000313" key="2">
    <source>
        <dbReference type="EMBL" id="AXY75891.1"/>
    </source>
</evidence>
<evidence type="ECO:0000256" key="1">
    <source>
        <dbReference type="SAM" id="Coils"/>
    </source>
</evidence>
<organism evidence="2 3">
    <name type="scientific">Paraflavitalea soli</name>
    <dbReference type="NCBI Taxonomy" id="2315862"/>
    <lineage>
        <taxon>Bacteria</taxon>
        <taxon>Pseudomonadati</taxon>
        <taxon>Bacteroidota</taxon>
        <taxon>Chitinophagia</taxon>
        <taxon>Chitinophagales</taxon>
        <taxon>Chitinophagaceae</taxon>
        <taxon>Paraflavitalea</taxon>
    </lineage>
</organism>
<sequence length="473" mass="52450">MATCSLAQPARRTLDWKDFTKSISETIIARPVRTGEFTIFEITNINKFLYKVEMQGKVFELQTPIPTELQTLFRLNPTELANTANSKKAEEAVGKISEQVPVMKKIAESPAAKTDIAKTPAENESAEEFQKSLDLVVTKCLKYLDKSTLVAGYIFDLRKVRNEFISIAQMDLPYADIQSKTEVAAAKIPAVDIKSQYFELKKLYHEVETLYRDASAKAEDANATAKQKKQIEEALEEIEKADELIDEEGLLGLLDEVSFLNDELRNKKNFLAVAPPVQMDGDYVAYQVTITPTYTKTVGAHKNPINFKFDIPAKGGFKADFSVGPVVSFGSNAKDETYFLKEIPGQDSVSLHKQDNNNAISPGIAAMMHFYPRTGKDWALGPMCGVGAGFQSVSDVNFSLFLGASLILGKRQKIIVSTGASWLRVERLKSPEFKDGSKYAVSKITVGDVTEKVFKPSGFISISYNLTNRVDIN</sequence>
<dbReference type="AlphaFoldDB" id="A0A3B7N055"/>
<feature type="coiled-coil region" evidence="1">
    <location>
        <begin position="221"/>
        <end position="251"/>
    </location>
</feature>